<reference evidence="1 2" key="1">
    <citation type="journal article" date="2018" name="Sci. Rep.">
        <title>Comparative analysis of the Pocillopora damicornis genome highlights role of immune system in coral evolution.</title>
        <authorList>
            <person name="Cunning R."/>
            <person name="Bay R.A."/>
            <person name="Gillette P."/>
            <person name="Baker A.C."/>
            <person name="Traylor-Knowles N."/>
        </authorList>
    </citation>
    <scope>NUCLEOTIDE SEQUENCE [LARGE SCALE GENOMIC DNA]</scope>
    <source>
        <strain evidence="1">RSMAS</strain>
        <tissue evidence="1">Whole animal</tissue>
    </source>
</reference>
<name>A0A3M6UC79_POCDA</name>
<accession>A0A3M6UC79</accession>
<evidence type="ECO:0000313" key="2">
    <source>
        <dbReference type="Proteomes" id="UP000275408"/>
    </source>
</evidence>
<dbReference type="Proteomes" id="UP000275408">
    <property type="component" value="Unassembled WGS sequence"/>
</dbReference>
<keyword evidence="2" id="KW-1185">Reference proteome</keyword>
<evidence type="ECO:0000313" key="1">
    <source>
        <dbReference type="EMBL" id="RMX51265.1"/>
    </source>
</evidence>
<sequence length="135" mass="15673">MSPRKGPLQDNTNAILNLPSDDTAAMLSKSYKPETKGPTCNHDIDWVCIPCTAQVRDLSFEPAVESTRRDSWEDVGRKDQSLRTVERLIKPSQRKRHVIGTKKKIELGWRRCSRRHEMARNSDMLRNHFSPRWCV</sequence>
<gene>
    <name evidence="1" type="ORF">pdam_00004693</name>
</gene>
<dbReference type="AlphaFoldDB" id="A0A3M6UC79"/>
<dbReference type="EMBL" id="RCHS01001807">
    <property type="protein sequence ID" value="RMX51265.1"/>
    <property type="molecule type" value="Genomic_DNA"/>
</dbReference>
<comment type="caution">
    <text evidence="1">The sequence shown here is derived from an EMBL/GenBank/DDBJ whole genome shotgun (WGS) entry which is preliminary data.</text>
</comment>
<organism evidence="1 2">
    <name type="scientific">Pocillopora damicornis</name>
    <name type="common">Cauliflower coral</name>
    <name type="synonym">Millepora damicornis</name>
    <dbReference type="NCBI Taxonomy" id="46731"/>
    <lineage>
        <taxon>Eukaryota</taxon>
        <taxon>Metazoa</taxon>
        <taxon>Cnidaria</taxon>
        <taxon>Anthozoa</taxon>
        <taxon>Hexacorallia</taxon>
        <taxon>Scleractinia</taxon>
        <taxon>Astrocoeniina</taxon>
        <taxon>Pocilloporidae</taxon>
        <taxon>Pocillopora</taxon>
    </lineage>
</organism>
<protein>
    <submittedName>
        <fullName evidence="1">Uncharacterized protein</fullName>
    </submittedName>
</protein>
<proteinExistence type="predicted"/>